<dbReference type="InterPro" id="IPR050237">
    <property type="entry name" value="ATP-dep_AMP-bd_enzyme"/>
</dbReference>
<reference evidence="3" key="1">
    <citation type="journal article" date="2020" name="mSystems">
        <title>Genome- and Community-Level Interaction Insights into Carbon Utilization and Element Cycling Functions of Hydrothermarchaeota in Hydrothermal Sediment.</title>
        <authorList>
            <person name="Zhou Z."/>
            <person name="Liu Y."/>
            <person name="Xu W."/>
            <person name="Pan J."/>
            <person name="Luo Z.H."/>
            <person name="Li M."/>
        </authorList>
    </citation>
    <scope>NUCLEOTIDE SEQUENCE [LARGE SCALE GENOMIC DNA]</scope>
    <source>
        <strain evidence="3">SpSt-1220</strain>
    </source>
</reference>
<dbReference type="AlphaFoldDB" id="A0A831L6K8"/>
<feature type="coiled-coil region" evidence="1">
    <location>
        <begin position="153"/>
        <end position="187"/>
    </location>
</feature>
<accession>A0A831L6K8</accession>
<dbReference type="SUPFAM" id="SSF56801">
    <property type="entry name" value="Acetyl-CoA synthetase-like"/>
    <property type="match status" value="1"/>
</dbReference>
<evidence type="ECO:0000259" key="2">
    <source>
        <dbReference type="Pfam" id="PF00501"/>
    </source>
</evidence>
<dbReference type="EMBL" id="DSDO01000071">
    <property type="protein sequence ID" value="HDR46268.1"/>
    <property type="molecule type" value="Genomic_DNA"/>
</dbReference>
<feature type="non-terminal residue" evidence="3">
    <location>
        <position position="198"/>
    </location>
</feature>
<keyword evidence="1" id="KW-0175">Coiled coil</keyword>
<dbReference type="InterPro" id="IPR000873">
    <property type="entry name" value="AMP-dep_synth/lig_dom"/>
</dbReference>
<evidence type="ECO:0000256" key="1">
    <source>
        <dbReference type="SAM" id="Coils"/>
    </source>
</evidence>
<sequence length="198" mass="22178">METIDQVIEQTCKRLAGKTALREKQDGTWVETSYEQLADRAERIGAGLLAAGFEAGAPAAILAPPSSYWISAYLGILKAGGVVVPIDKELKTTEIRHVLTDCQARVLFTEPAFNEPLEELLPALADLEHIIYLRADRHQSKIESDRLEIQEDLDALVRTLSDLAQRYEIEEKDTEELQELLRKIEEGLPGAEQAARRR</sequence>
<dbReference type="PANTHER" id="PTHR43767:SF10">
    <property type="entry name" value="SURFACTIN SYNTHASE SUBUNIT 1"/>
    <property type="match status" value="1"/>
</dbReference>
<dbReference type="PANTHER" id="PTHR43767">
    <property type="entry name" value="LONG-CHAIN-FATTY-ACID--COA LIGASE"/>
    <property type="match status" value="1"/>
</dbReference>
<organism evidence="3">
    <name type="scientific">Geoalkalibacter subterraneus</name>
    <dbReference type="NCBI Taxonomy" id="483547"/>
    <lineage>
        <taxon>Bacteria</taxon>
        <taxon>Pseudomonadati</taxon>
        <taxon>Thermodesulfobacteriota</taxon>
        <taxon>Desulfuromonadia</taxon>
        <taxon>Desulfuromonadales</taxon>
        <taxon>Geoalkalibacteraceae</taxon>
        <taxon>Geoalkalibacter</taxon>
    </lineage>
</organism>
<dbReference type="Proteomes" id="UP000886162">
    <property type="component" value="Unassembled WGS sequence"/>
</dbReference>
<dbReference type="Gene3D" id="3.40.50.12780">
    <property type="entry name" value="N-terminal domain of ligase-like"/>
    <property type="match status" value="1"/>
</dbReference>
<dbReference type="Pfam" id="PF00501">
    <property type="entry name" value="AMP-binding"/>
    <property type="match status" value="1"/>
</dbReference>
<protein>
    <recommendedName>
        <fullName evidence="2">AMP-dependent synthetase/ligase domain-containing protein</fullName>
    </recommendedName>
</protein>
<proteinExistence type="predicted"/>
<dbReference type="InterPro" id="IPR042099">
    <property type="entry name" value="ANL_N_sf"/>
</dbReference>
<evidence type="ECO:0000313" key="3">
    <source>
        <dbReference type="EMBL" id="HDR46268.1"/>
    </source>
</evidence>
<comment type="caution">
    <text evidence="3">The sequence shown here is derived from an EMBL/GenBank/DDBJ whole genome shotgun (WGS) entry which is preliminary data.</text>
</comment>
<name>A0A831L6K8_9BACT</name>
<feature type="domain" description="AMP-dependent synthetase/ligase" evidence="2">
    <location>
        <begin position="9"/>
        <end position="143"/>
    </location>
</feature>
<gene>
    <name evidence="3" type="ORF">ENN94_01045</name>
</gene>